<feature type="domain" description="Cytochrome c" evidence="7">
    <location>
        <begin position="57"/>
        <end position="142"/>
    </location>
</feature>
<accession>A0A8H9G0C5</accession>
<name>A0A8H9G0C5_9SPHI</name>
<keyword evidence="9" id="KW-1185">Reference proteome</keyword>
<dbReference type="Proteomes" id="UP000614460">
    <property type="component" value="Unassembled WGS sequence"/>
</dbReference>
<evidence type="ECO:0000256" key="4">
    <source>
        <dbReference type="ARBA" id="ARBA00022982"/>
    </source>
</evidence>
<protein>
    <recommendedName>
        <fullName evidence="7">Cytochrome c domain-containing protein</fullName>
    </recommendedName>
</protein>
<dbReference type="PROSITE" id="PS51007">
    <property type="entry name" value="CYTC"/>
    <property type="match status" value="1"/>
</dbReference>
<keyword evidence="2 6" id="KW-0349">Heme</keyword>
<dbReference type="GO" id="GO:0005506">
    <property type="term" value="F:iron ion binding"/>
    <property type="evidence" value="ECO:0007669"/>
    <property type="project" value="InterPro"/>
</dbReference>
<evidence type="ECO:0000256" key="3">
    <source>
        <dbReference type="ARBA" id="ARBA00022723"/>
    </source>
</evidence>
<organism evidence="8 9">
    <name type="scientific">Sphingobacterium cellulitidis</name>
    <dbReference type="NCBI Taxonomy" id="1768011"/>
    <lineage>
        <taxon>Bacteria</taxon>
        <taxon>Pseudomonadati</taxon>
        <taxon>Bacteroidota</taxon>
        <taxon>Sphingobacteriia</taxon>
        <taxon>Sphingobacteriales</taxon>
        <taxon>Sphingobacteriaceae</taxon>
        <taxon>Sphingobacterium</taxon>
    </lineage>
</organism>
<dbReference type="Gene3D" id="1.10.760.10">
    <property type="entry name" value="Cytochrome c-like domain"/>
    <property type="match status" value="1"/>
</dbReference>
<keyword evidence="4" id="KW-0249">Electron transport</keyword>
<dbReference type="SUPFAM" id="SSF46626">
    <property type="entry name" value="Cytochrome c"/>
    <property type="match status" value="1"/>
</dbReference>
<dbReference type="Pfam" id="PF00034">
    <property type="entry name" value="Cytochrom_C"/>
    <property type="match status" value="1"/>
</dbReference>
<proteinExistence type="predicted"/>
<dbReference type="InterPro" id="IPR036909">
    <property type="entry name" value="Cyt_c-like_dom_sf"/>
</dbReference>
<evidence type="ECO:0000256" key="1">
    <source>
        <dbReference type="ARBA" id="ARBA00022448"/>
    </source>
</evidence>
<reference evidence="8" key="1">
    <citation type="journal article" date="2014" name="Int. J. Syst. Evol. Microbiol.">
        <title>Complete genome sequence of Corynebacterium casei LMG S-19264T (=DSM 44701T), isolated from a smear-ripened cheese.</title>
        <authorList>
            <consortium name="US DOE Joint Genome Institute (JGI-PGF)"/>
            <person name="Walter F."/>
            <person name="Albersmeier A."/>
            <person name="Kalinowski J."/>
            <person name="Ruckert C."/>
        </authorList>
    </citation>
    <scope>NUCLEOTIDE SEQUENCE</scope>
    <source>
        <strain evidence="8">CGMCC 1.15966</strain>
    </source>
</reference>
<keyword evidence="3 6" id="KW-0479">Metal-binding</keyword>
<dbReference type="InterPro" id="IPR009056">
    <property type="entry name" value="Cyt_c-like_dom"/>
</dbReference>
<evidence type="ECO:0000313" key="9">
    <source>
        <dbReference type="Proteomes" id="UP000614460"/>
    </source>
</evidence>
<dbReference type="PRINTS" id="PR00606">
    <property type="entry name" value="CYTCHROMECID"/>
</dbReference>
<evidence type="ECO:0000256" key="2">
    <source>
        <dbReference type="ARBA" id="ARBA00022617"/>
    </source>
</evidence>
<evidence type="ECO:0000256" key="6">
    <source>
        <dbReference type="PIRSR" id="PIRSR602324-1"/>
    </source>
</evidence>
<gene>
    <name evidence="8" type="ORF">GCM10011516_23230</name>
</gene>
<keyword evidence="1" id="KW-0813">Transport</keyword>
<evidence type="ECO:0000313" key="8">
    <source>
        <dbReference type="EMBL" id="GGE24917.1"/>
    </source>
</evidence>
<dbReference type="GO" id="GO:0020037">
    <property type="term" value="F:heme binding"/>
    <property type="evidence" value="ECO:0007669"/>
    <property type="project" value="InterPro"/>
</dbReference>
<comment type="caution">
    <text evidence="8">The sequence shown here is derived from an EMBL/GenBank/DDBJ whole genome shotgun (WGS) entry which is preliminary data.</text>
</comment>
<dbReference type="EMBL" id="BMKM01000005">
    <property type="protein sequence ID" value="GGE24917.1"/>
    <property type="molecule type" value="Genomic_DNA"/>
</dbReference>
<dbReference type="AlphaFoldDB" id="A0A8H9G0C5"/>
<evidence type="ECO:0000256" key="5">
    <source>
        <dbReference type="ARBA" id="ARBA00023004"/>
    </source>
</evidence>
<reference evidence="8" key="2">
    <citation type="submission" date="2020-09" db="EMBL/GenBank/DDBJ databases">
        <authorList>
            <person name="Sun Q."/>
            <person name="Zhou Y."/>
        </authorList>
    </citation>
    <scope>NUCLEOTIDE SEQUENCE</scope>
    <source>
        <strain evidence="8">CGMCC 1.15966</strain>
    </source>
</reference>
<dbReference type="GO" id="GO:0009055">
    <property type="term" value="F:electron transfer activity"/>
    <property type="evidence" value="ECO:0007669"/>
    <property type="project" value="InterPro"/>
</dbReference>
<comment type="PTM">
    <text evidence="6">Binds 1 heme c group covalently per subunit.</text>
</comment>
<sequence length="147" mass="16307">MQKLSVYILLLISVILCLTGCNHRNPNTAQNLPDIAENSKESYIRAIPGEDEDVDSALIEKGKVLLSDSDCYTCHRPDKKVLGPSFHDINRRYPRKEVFIKILAQRVILGGSGAWGTVIMKPHPKLSTADAEAMLTYILSLSPDNQS</sequence>
<feature type="binding site" description="covalent" evidence="6">
    <location>
        <position position="71"/>
    </location>
    <ligand>
        <name>heme c</name>
        <dbReference type="ChEBI" id="CHEBI:61717"/>
    </ligand>
</feature>
<dbReference type="InterPro" id="IPR002324">
    <property type="entry name" value="Cyt_c_ID"/>
</dbReference>
<feature type="binding site" description="covalent" evidence="6">
    <location>
        <position position="75"/>
    </location>
    <ligand>
        <name>heme c</name>
        <dbReference type="ChEBI" id="CHEBI:61717"/>
    </ligand>
</feature>
<evidence type="ECO:0000259" key="7">
    <source>
        <dbReference type="PROSITE" id="PS51007"/>
    </source>
</evidence>
<keyword evidence="5 6" id="KW-0408">Iron</keyword>
<feature type="binding site" description="covalent" evidence="6">
    <location>
        <position position="120"/>
    </location>
    <ligand>
        <name>heme c</name>
        <dbReference type="ChEBI" id="CHEBI:61717"/>
    </ligand>
</feature>
<dbReference type="RefSeq" id="WP_182499121.1">
    <property type="nucleotide sequence ID" value="NZ_BMKM01000005.1"/>
</dbReference>